<dbReference type="GO" id="GO:0016491">
    <property type="term" value="F:oxidoreductase activity"/>
    <property type="evidence" value="ECO:0007669"/>
    <property type="project" value="TreeGrafter"/>
</dbReference>
<comment type="subcellular location">
    <subcellularLocation>
        <location evidence="1">Endoplasmic reticulum lumen</location>
    </subcellularLocation>
</comment>
<evidence type="ECO:0000259" key="8">
    <source>
        <dbReference type="Pfam" id="PF08806"/>
    </source>
</evidence>
<comment type="caution">
    <text evidence="9">The sequence shown here is derived from an EMBL/GenBank/DDBJ whole genome shotgun (WGS) entry which is preliminary data.</text>
</comment>
<feature type="signal peptide" evidence="7">
    <location>
        <begin position="1"/>
        <end position="16"/>
    </location>
</feature>
<proteinExistence type="inferred from homology"/>
<dbReference type="InterPro" id="IPR039992">
    <property type="entry name" value="Sep15_SelM"/>
</dbReference>
<name>A0A2P4X3W8_9STRA</name>
<evidence type="ECO:0000313" key="10">
    <source>
        <dbReference type="Proteomes" id="UP000237271"/>
    </source>
</evidence>
<dbReference type="OrthoDB" id="1910009at2759"/>
<dbReference type="PANTHER" id="PTHR13077:SF6">
    <property type="entry name" value="SELENOPROTEIN F"/>
    <property type="match status" value="1"/>
</dbReference>
<dbReference type="InterPro" id="IPR038219">
    <property type="entry name" value="Sep15/SelM_sf"/>
</dbReference>
<dbReference type="InterPro" id="IPR036249">
    <property type="entry name" value="Thioredoxin-like_sf"/>
</dbReference>
<dbReference type="GO" id="GO:0005788">
    <property type="term" value="C:endoplasmic reticulum lumen"/>
    <property type="evidence" value="ECO:0007669"/>
    <property type="project" value="UniProtKB-SubCell"/>
</dbReference>
<dbReference type="EMBL" id="NCKW01016911">
    <property type="protein sequence ID" value="POM60243.1"/>
    <property type="molecule type" value="Genomic_DNA"/>
</dbReference>
<dbReference type="SUPFAM" id="SSF52833">
    <property type="entry name" value="Thioredoxin-like"/>
    <property type="match status" value="1"/>
</dbReference>
<evidence type="ECO:0000256" key="4">
    <source>
        <dbReference type="ARBA" id="ARBA00022824"/>
    </source>
</evidence>
<gene>
    <name evidence="9" type="ORF">PHPALM_30921</name>
</gene>
<evidence type="ECO:0000256" key="6">
    <source>
        <dbReference type="ARBA" id="ARBA00040775"/>
    </source>
</evidence>
<dbReference type="InterPro" id="IPR014912">
    <property type="entry name" value="Sep15_SelM_dom"/>
</dbReference>
<evidence type="ECO:0000313" key="9">
    <source>
        <dbReference type="EMBL" id="POM60243.1"/>
    </source>
</evidence>
<dbReference type="AlphaFoldDB" id="A0A2P4X3W8"/>
<dbReference type="Pfam" id="PF08806">
    <property type="entry name" value="Sep15_SelM"/>
    <property type="match status" value="1"/>
</dbReference>
<evidence type="ECO:0000256" key="7">
    <source>
        <dbReference type="SAM" id="SignalP"/>
    </source>
</evidence>
<organism evidence="9 10">
    <name type="scientific">Phytophthora palmivora</name>
    <dbReference type="NCBI Taxonomy" id="4796"/>
    <lineage>
        <taxon>Eukaryota</taxon>
        <taxon>Sar</taxon>
        <taxon>Stramenopiles</taxon>
        <taxon>Oomycota</taxon>
        <taxon>Peronosporomycetes</taxon>
        <taxon>Peronosporales</taxon>
        <taxon>Peronosporaceae</taxon>
        <taxon>Phytophthora</taxon>
    </lineage>
</organism>
<protein>
    <recommendedName>
        <fullName evidence="6">Selenoprotein F</fullName>
    </recommendedName>
</protein>
<feature type="domain" description="Selenoprotein F/M" evidence="8">
    <location>
        <begin position="102"/>
        <end position="175"/>
    </location>
</feature>
<accession>A0A2P4X3W8</accession>
<evidence type="ECO:0000256" key="3">
    <source>
        <dbReference type="ARBA" id="ARBA00022729"/>
    </source>
</evidence>
<sequence>MRLATFALLLMACVAAQEAPEASSEASSASIASTEHLEYCAALGFDVDALDCRLCDELEAFLVRKTSKKAKLKAVDTVSHECRTCCSDFSKVVEAEGRRYAKVVLAVAQNRLKRYPKVANFVEQQAKDIKRLQVEESNARLPMLQFFDENNDKVEEISVAHWDEDSIAEFIDHKLVPEDDIVEVQVEADKP</sequence>
<feature type="chain" id="PRO_5015130360" description="Selenoprotein F" evidence="7">
    <location>
        <begin position="17"/>
        <end position="191"/>
    </location>
</feature>
<keyword evidence="3 7" id="KW-0732">Signal</keyword>
<reference evidence="9 10" key="1">
    <citation type="journal article" date="2017" name="Genome Biol. Evol.">
        <title>Phytophthora megakarya and P. palmivora, closely related causal agents of cacao black pod rot, underwent increases in genome sizes and gene numbers by different mechanisms.</title>
        <authorList>
            <person name="Ali S.S."/>
            <person name="Shao J."/>
            <person name="Lary D.J."/>
            <person name="Kronmiller B."/>
            <person name="Shen D."/>
            <person name="Strem M.D."/>
            <person name="Amoako-Attah I."/>
            <person name="Akrofi A.Y."/>
            <person name="Begoude B.A."/>
            <person name="Ten Hoopen G.M."/>
            <person name="Coulibaly K."/>
            <person name="Kebe B.I."/>
            <person name="Melnick R.L."/>
            <person name="Guiltinan M.J."/>
            <person name="Tyler B.M."/>
            <person name="Meinhardt L.W."/>
            <person name="Bailey B.A."/>
        </authorList>
    </citation>
    <scope>NUCLEOTIDE SEQUENCE [LARGE SCALE GENOMIC DNA]</scope>
    <source>
        <strain evidence="10">sbr112.9</strain>
    </source>
</reference>
<keyword evidence="4" id="KW-0256">Endoplasmic reticulum</keyword>
<dbReference type="PANTHER" id="PTHR13077">
    <property type="entry name" value="SELENOPROTEIN F"/>
    <property type="match status" value="1"/>
</dbReference>
<keyword evidence="5" id="KW-0712">Selenocysteine</keyword>
<evidence type="ECO:0000256" key="5">
    <source>
        <dbReference type="ARBA" id="ARBA00022933"/>
    </source>
</evidence>
<dbReference type="Gene3D" id="3.40.30.50">
    <property type="entry name" value="Sep15/SelM thioredoxin-like domain, active-site redox motif"/>
    <property type="match status" value="1"/>
</dbReference>
<evidence type="ECO:0000256" key="1">
    <source>
        <dbReference type="ARBA" id="ARBA00004319"/>
    </source>
</evidence>
<evidence type="ECO:0000256" key="2">
    <source>
        <dbReference type="ARBA" id="ARBA00005742"/>
    </source>
</evidence>
<keyword evidence="10" id="KW-1185">Reference proteome</keyword>
<dbReference type="Proteomes" id="UP000237271">
    <property type="component" value="Unassembled WGS sequence"/>
</dbReference>
<comment type="similarity">
    <text evidence="2">Belongs to the selenoprotein M/F family.</text>
</comment>